<dbReference type="AlphaFoldDB" id="D2VTI4"/>
<gene>
    <name evidence="7" type="ORF">NAEGRDRAFT_72313</name>
</gene>
<sequence length="241" mass="28704">MSSSLKENILDALSYVDRLECCVKHPLSSYFQGSEEEEGVSDSSLSKGEYHQFQVEILKRQIDNMIKEEMKNCEMEEYHPNTTSSYEPQFSNSTTGLSEHYKQMIEKQEFVPFFSEKEKEEYLETIKKNEPLYYYHNCIHTELAKNYGEESLRKANEYLQKQIKLLEREKTQVLQEIENINKKRKREQYDLKYELDKLIEKSTKTNHLIFKLARECTTLESLNKKLKQSRENKTEESSSEQ</sequence>
<dbReference type="EMBL" id="GG738896">
    <property type="protein sequence ID" value="EFC39939.1"/>
    <property type="molecule type" value="Genomic_DNA"/>
</dbReference>
<evidence type="ECO:0000256" key="6">
    <source>
        <dbReference type="SAM" id="Coils"/>
    </source>
</evidence>
<evidence type="ECO:0000256" key="1">
    <source>
        <dbReference type="ARBA" id="ARBA00004123"/>
    </source>
</evidence>
<dbReference type="InParanoid" id="D2VTI4"/>
<dbReference type="Pfam" id="PF05700">
    <property type="entry name" value="BCAS2"/>
    <property type="match status" value="1"/>
</dbReference>
<evidence type="ECO:0000256" key="5">
    <source>
        <dbReference type="ARBA" id="ARBA00023242"/>
    </source>
</evidence>
<dbReference type="RefSeq" id="XP_002672683.1">
    <property type="nucleotide sequence ID" value="XM_002672637.1"/>
</dbReference>
<dbReference type="GeneID" id="8854472"/>
<dbReference type="GO" id="GO:0005681">
    <property type="term" value="C:spliceosomal complex"/>
    <property type="evidence" value="ECO:0007669"/>
    <property type="project" value="UniProtKB-KW"/>
</dbReference>
<evidence type="ECO:0000313" key="8">
    <source>
        <dbReference type="Proteomes" id="UP000006671"/>
    </source>
</evidence>
<evidence type="ECO:0000256" key="2">
    <source>
        <dbReference type="ARBA" id="ARBA00022664"/>
    </source>
</evidence>
<dbReference type="OrthoDB" id="10260069at2759"/>
<keyword evidence="8" id="KW-1185">Reference proteome</keyword>
<evidence type="ECO:0000313" key="7">
    <source>
        <dbReference type="EMBL" id="EFC39939.1"/>
    </source>
</evidence>
<dbReference type="OMA" id="NCEMEEY"/>
<evidence type="ECO:0000256" key="3">
    <source>
        <dbReference type="ARBA" id="ARBA00022728"/>
    </source>
</evidence>
<evidence type="ECO:0000256" key="4">
    <source>
        <dbReference type="ARBA" id="ARBA00023187"/>
    </source>
</evidence>
<keyword evidence="5" id="KW-0539">Nucleus</keyword>
<organism evidence="8">
    <name type="scientific">Naegleria gruberi</name>
    <name type="common">Amoeba</name>
    <dbReference type="NCBI Taxonomy" id="5762"/>
    <lineage>
        <taxon>Eukaryota</taxon>
        <taxon>Discoba</taxon>
        <taxon>Heterolobosea</taxon>
        <taxon>Tetramitia</taxon>
        <taxon>Eutetramitia</taxon>
        <taxon>Vahlkampfiidae</taxon>
        <taxon>Naegleria</taxon>
    </lineage>
</organism>
<dbReference type="GO" id="GO:0006397">
    <property type="term" value="P:mRNA processing"/>
    <property type="evidence" value="ECO:0007669"/>
    <property type="project" value="UniProtKB-KW"/>
</dbReference>
<keyword evidence="4" id="KW-0508">mRNA splicing</keyword>
<dbReference type="Proteomes" id="UP000006671">
    <property type="component" value="Unassembled WGS sequence"/>
</dbReference>
<name>D2VTI4_NAEGR</name>
<feature type="coiled-coil region" evidence="6">
    <location>
        <begin position="149"/>
        <end position="183"/>
    </location>
</feature>
<accession>D2VTI4</accession>
<dbReference type="GO" id="GO:0008380">
    <property type="term" value="P:RNA splicing"/>
    <property type="evidence" value="ECO:0007669"/>
    <property type="project" value="UniProtKB-KW"/>
</dbReference>
<keyword evidence="3" id="KW-0747">Spliceosome</keyword>
<comment type="subcellular location">
    <subcellularLocation>
        <location evidence="1">Nucleus</location>
    </subcellularLocation>
</comment>
<keyword evidence="2" id="KW-0507">mRNA processing</keyword>
<reference evidence="7 8" key="1">
    <citation type="journal article" date="2010" name="Cell">
        <title>The genome of Naegleria gruberi illuminates early eukaryotic versatility.</title>
        <authorList>
            <person name="Fritz-Laylin L.K."/>
            <person name="Prochnik S.E."/>
            <person name="Ginger M.L."/>
            <person name="Dacks J.B."/>
            <person name="Carpenter M.L."/>
            <person name="Field M.C."/>
            <person name="Kuo A."/>
            <person name="Paredez A."/>
            <person name="Chapman J."/>
            <person name="Pham J."/>
            <person name="Shu S."/>
            <person name="Neupane R."/>
            <person name="Cipriano M."/>
            <person name="Mancuso J."/>
            <person name="Tu H."/>
            <person name="Salamov A."/>
            <person name="Lindquist E."/>
            <person name="Shapiro H."/>
            <person name="Lucas S."/>
            <person name="Grigoriev I.V."/>
            <person name="Cande W.Z."/>
            <person name="Fulton C."/>
            <person name="Rokhsar D.S."/>
            <person name="Dawson S.C."/>
        </authorList>
    </citation>
    <scope>NUCLEOTIDE SEQUENCE [LARGE SCALE GENOMIC DNA]</scope>
    <source>
        <strain evidence="7 8">NEG-M</strain>
    </source>
</reference>
<proteinExistence type="predicted"/>
<protein>
    <submittedName>
        <fullName evidence="7">Predicted protein</fullName>
    </submittedName>
</protein>
<dbReference type="KEGG" id="ngr:NAEGRDRAFT_72313"/>
<keyword evidence="6" id="KW-0175">Coiled coil</keyword>
<dbReference type="VEuPathDB" id="AmoebaDB:NAEGRDRAFT_72313"/>
<feature type="coiled-coil region" evidence="6">
    <location>
        <begin position="212"/>
        <end position="239"/>
    </location>
</feature>
<dbReference type="InterPro" id="IPR008409">
    <property type="entry name" value="SPF27"/>
</dbReference>